<feature type="transmembrane region" description="Helical" evidence="1">
    <location>
        <begin position="7"/>
        <end position="30"/>
    </location>
</feature>
<keyword evidence="1" id="KW-0472">Membrane</keyword>
<evidence type="ECO:0000313" key="3">
    <source>
        <dbReference type="Proteomes" id="UP000035930"/>
    </source>
</evidence>
<organism evidence="2 3">
    <name type="scientific">Francisella orientalis</name>
    <dbReference type="NCBI Taxonomy" id="299583"/>
    <lineage>
        <taxon>Bacteria</taxon>
        <taxon>Pseudomonadati</taxon>
        <taxon>Pseudomonadota</taxon>
        <taxon>Gammaproteobacteria</taxon>
        <taxon>Thiotrichales</taxon>
        <taxon>Francisellaceae</taxon>
        <taxon>Francisella</taxon>
    </lineage>
</organism>
<accession>A0ABM5U891</accession>
<proteinExistence type="predicted"/>
<reference evidence="2" key="1">
    <citation type="submission" date="2017-08" db="EMBL/GenBank/DDBJ databases">
        <title>Complete Genome Sequence of Francisella noatunensis subsp. orientalis strain FNO190.</title>
        <authorList>
            <person name="Pereira F.L."/>
            <person name="Goncalves L.A."/>
            <person name="Guilherme T.C."/>
            <person name="Soares S.C."/>
            <person name="Dorella F.A."/>
            <person name="Carvalho A.F."/>
            <person name="Leibowitz M.P."/>
            <person name="Leal C.A.G."/>
            <person name="Azevedo V.A.C."/>
            <person name="Figueiredo H.C.P."/>
        </authorList>
    </citation>
    <scope>NUCLEOTIDE SEQUENCE</scope>
    <source>
        <strain evidence="2">FNO190</strain>
    </source>
</reference>
<protein>
    <recommendedName>
        <fullName evidence="4">Membrane lipoprotein</fullName>
    </recommendedName>
</protein>
<dbReference type="GeneID" id="45433694"/>
<dbReference type="EMBL" id="CP011923">
    <property type="protein sequence ID" value="AKN89216.1"/>
    <property type="molecule type" value="Genomic_DNA"/>
</dbReference>
<keyword evidence="1" id="KW-0812">Transmembrane</keyword>
<evidence type="ECO:0000256" key="1">
    <source>
        <dbReference type="SAM" id="Phobius"/>
    </source>
</evidence>
<dbReference type="RefSeq" id="WP_014714736.1">
    <property type="nucleotide sequence ID" value="NZ_CP011923.2"/>
</dbReference>
<gene>
    <name evidence="2" type="ORF">FNO190_1608</name>
</gene>
<sequence>MKKLLGNVFIGFVSGLISAYILYFIFTYIRQHGIYLNDDFKYTLYRLMVWGGVWAILFASPIPKNILIKTVVIALAVIFFNFLVNMPLSGQGYFGLNAGSEVIVLNIVFNSIWALLAGIIYRVIAIVE</sequence>
<evidence type="ECO:0000313" key="2">
    <source>
        <dbReference type="EMBL" id="AKN89216.1"/>
    </source>
</evidence>
<keyword evidence="1" id="KW-1133">Transmembrane helix</keyword>
<feature type="transmembrane region" description="Helical" evidence="1">
    <location>
        <begin position="66"/>
        <end position="83"/>
    </location>
</feature>
<feature type="transmembrane region" description="Helical" evidence="1">
    <location>
        <begin position="103"/>
        <end position="124"/>
    </location>
</feature>
<name>A0ABM5U891_9GAMM</name>
<feature type="transmembrane region" description="Helical" evidence="1">
    <location>
        <begin position="42"/>
        <end position="59"/>
    </location>
</feature>
<evidence type="ECO:0008006" key="4">
    <source>
        <dbReference type="Google" id="ProtNLM"/>
    </source>
</evidence>
<keyword evidence="3" id="KW-1185">Reference proteome</keyword>
<dbReference type="Proteomes" id="UP000035930">
    <property type="component" value="Chromosome"/>
</dbReference>